<feature type="region of interest" description="Disordered" evidence="1">
    <location>
        <begin position="1"/>
        <end position="40"/>
    </location>
</feature>
<keyword evidence="4" id="KW-1185">Reference proteome</keyword>
<feature type="transmembrane region" description="Helical" evidence="2">
    <location>
        <begin position="49"/>
        <end position="70"/>
    </location>
</feature>
<organism evidence="3 4">
    <name type="scientific">Dongia mobilis</name>
    <dbReference type="NCBI Taxonomy" id="578943"/>
    <lineage>
        <taxon>Bacteria</taxon>
        <taxon>Pseudomonadati</taxon>
        <taxon>Pseudomonadota</taxon>
        <taxon>Alphaproteobacteria</taxon>
        <taxon>Rhodospirillales</taxon>
        <taxon>Dongiaceae</taxon>
        <taxon>Dongia</taxon>
    </lineage>
</organism>
<gene>
    <name evidence="3" type="ORF">A8950_1913</name>
</gene>
<keyword evidence="2" id="KW-0812">Transmembrane</keyword>
<name>A0A4R6WMJ7_9PROT</name>
<dbReference type="Proteomes" id="UP000295783">
    <property type="component" value="Unassembled WGS sequence"/>
</dbReference>
<dbReference type="EMBL" id="SNYW01000008">
    <property type="protein sequence ID" value="TDQ82093.1"/>
    <property type="molecule type" value="Genomic_DNA"/>
</dbReference>
<keyword evidence="2" id="KW-0472">Membrane</keyword>
<keyword evidence="2" id="KW-1133">Transmembrane helix</keyword>
<accession>A0A4R6WMJ7</accession>
<evidence type="ECO:0000256" key="1">
    <source>
        <dbReference type="SAM" id="MobiDB-lite"/>
    </source>
</evidence>
<dbReference type="AlphaFoldDB" id="A0A4R6WMJ7"/>
<feature type="compositionally biased region" description="Basic and acidic residues" evidence="1">
    <location>
        <begin position="28"/>
        <end position="40"/>
    </location>
</feature>
<protein>
    <submittedName>
        <fullName evidence="3">Uncharacterized protein</fullName>
    </submittedName>
</protein>
<evidence type="ECO:0000256" key="2">
    <source>
        <dbReference type="SAM" id="Phobius"/>
    </source>
</evidence>
<reference evidence="3 4" key="1">
    <citation type="submission" date="2019-03" db="EMBL/GenBank/DDBJ databases">
        <title>Genomic Encyclopedia of Type Strains, Phase III (KMG-III): the genomes of soil and plant-associated and newly described type strains.</title>
        <authorList>
            <person name="Whitman W."/>
        </authorList>
    </citation>
    <scope>NUCLEOTIDE SEQUENCE [LARGE SCALE GENOMIC DNA]</scope>
    <source>
        <strain evidence="3 4">CGMCC 1.7660</strain>
    </source>
</reference>
<proteinExistence type="predicted"/>
<feature type="compositionally biased region" description="Low complexity" evidence="1">
    <location>
        <begin position="1"/>
        <end position="10"/>
    </location>
</feature>
<evidence type="ECO:0000313" key="3">
    <source>
        <dbReference type="EMBL" id="TDQ82093.1"/>
    </source>
</evidence>
<evidence type="ECO:0000313" key="4">
    <source>
        <dbReference type="Proteomes" id="UP000295783"/>
    </source>
</evidence>
<comment type="caution">
    <text evidence="3">The sequence shown here is derived from an EMBL/GenBank/DDBJ whole genome shotgun (WGS) entry which is preliminary data.</text>
</comment>
<feature type="transmembrane region" description="Helical" evidence="2">
    <location>
        <begin position="76"/>
        <end position="97"/>
    </location>
</feature>
<sequence>MPSDSSMPDSKMSDSEMPDNSRPVGGHQDMRPLERREGDRRKDSIHRAIVILMALDIVMGATIAAVGLGVLQDQAIALAGGGLALCGLVLLVFFELFGRRG</sequence>